<reference evidence="1 2" key="1">
    <citation type="submission" date="2015-11" db="EMBL/GenBank/DDBJ databases">
        <title>Genomic analysis of 38 Legionella species identifies large and diverse effector repertoires.</title>
        <authorList>
            <person name="Burstein D."/>
            <person name="Amaro F."/>
            <person name="Zusman T."/>
            <person name="Lifshitz Z."/>
            <person name="Cohen O."/>
            <person name="Gilbert J.A."/>
            <person name="Pupko T."/>
            <person name="Shuman H.A."/>
            <person name="Segal G."/>
        </authorList>
    </citation>
    <scope>NUCLEOTIDE SEQUENCE [LARGE SCALE GENOMIC DNA]</scope>
    <source>
        <strain evidence="1 2">PX-1-G2-E2</strain>
    </source>
</reference>
<evidence type="ECO:0000313" key="1">
    <source>
        <dbReference type="EMBL" id="KTD31286.1"/>
    </source>
</evidence>
<sequence length="150" mass="16946">MPSETPITQAFLTETRNELRDTLISFLTIFSMVHFENADDQFNALLINKLKEFLEEIVKDLRTLNPLAHMKILEFQGKLLRHLDLIAPLFSAGTRNELDPNQIDAFVKTVLSTTTKPVTRDSRPKIINGLLNIASTNLNRFAGSSFRGTS</sequence>
<dbReference type="AlphaFoldDB" id="A0A0W0WGW2"/>
<name>A0A0W0WGW2_9GAMM</name>
<comment type="caution">
    <text evidence="1">The sequence shown here is derived from an EMBL/GenBank/DDBJ whole genome shotgun (WGS) entry which is preliminary data.</text>
</comment>
<dbReference type="Proteomes" id="UP000054908">
    <property type="component" value="Unassembled WGS sequence"/>
</dbReference>
<accession>A0A0W0WGW2</accession>
<keyword evidence="2" id="KW-1185">Reference proteome</keyword>
<organism evidence="1 2">
    <name type="scientific">Legionella maceachernii</name>
    <dbReference type="NCBI Taxonomy" id="466"/>
    <lineage>
        <taxon>Bacteria</taxon>
        <taxon>Pseudomonadati</taxon>
        <taxon>Pseudomonadota</taxon>
        <taxon>Gammaproteobacteria</taxon>
        <taxon>Legionellales</taxon>
        <taxon>Legionellaceae</taxon>
        <taxon>Legionella</taxon>
    </lineage>
</organism>
<dbReference type="EMBL" id="LNYL01000007">
    <property type="protein sequence ID" value="KTD31286.1"/>
    <property type="molecule type" value="Genomic_DNA"/>
</dbReference>
<dbReference type="STRING" id="466.Lmac_0340"/>
<protein>
    <submittedName>
        <fullName evidence="1">Uncharacterized protein</fullName>
    </submittedName>
</protein>
<gene>
    <name evidence="1" type="ORF">Lmac_0340</name>
</gene>
<proteinExistence type="predicted"/>
<evidence type="ECO:0000313" key="2">
    <source>
        <dbReference type="Proteomes" id="UP000054908"/>
    </source>
</evidence>